<keyword evidence="2" id="KW-1185">Reference proteome</keyword>
<evidence type="ECO:0000313" key="1">
    <source>
        <dbReference type="EMBL" id="KIK16049.1"/>
    </source>
</evidence>
<accession>A0A0C9YQK1</accession>
<dbReference type="EMBL" id="KN833868">
    <property type="protein sequence ID" value="KIK16049.1"/>
    <property type="molecule type" value="Genomic_DNA"/>
</dbReference>
<dbReference type="OrthoDB" id="3195128at2759"/>
<sequence>MPWPTDVPVQLAPWLIPNPVNPYVPQLERDVSKHPSMARRVTGAHVTSSSDKRTLRSCFATPVADAQDLPVDRFHIPRYIVCDQGGCQARFSPSEWALPRRRCPLRRMAPRRAQHGKQSLRTMSICRFSFSSLPGFFRASTPS</sequence>
<dbReference type="InterPro" id="IPR036180">
    <property type="entry name" value="Gelsolin-like_dom_sf"/>
</dbReference>
<reference evidence="1 2" key="1">
    <citation type="submission" date="2014-04" db="EMBL/GenBank/DDBJ databases">
        <authorList>
            <consortium name="DOE Joint Genome Institute"/>
            <person name="Kuo A."/>
            <person name="Kohler A."/>
            <person name="Costa M.D."/>
            <person name="Nagy L.G."/>
            <person name="Floudas D."/>
            <person name="Copeland A."/>
            <person name="Barry K.W."/>
            <person name="Cichocki N."/>
            <person name="Veneault-Fourrey C."/>
            <person name="LaButti K."/>
            <person name="Lindquist E.A."/>
            <person name="Lipzen A."/>
            <person name="Lundell T."/>
            <person name="Morin E."/>
            <person name="Murat C."/>
            <person name="Sun H."/>
            <person name="Tunlid A."/>
            <person name="Henrissat B."/>
            <person name="Grigoriev I.V."/>
            <person name="Hibbett D.S."/>
            <person name="Martin F."/>
            <person name="Nordberg H.P."/>
            <person name="Cantor M.N."/>
            <person name="Hua S.X."/>
        </authorList>
    </citation>
    <scope>NUCLEOTIDE SEQUENCE [LARGE SCALE GENOMIC DNA]</scope>
    <source>
        <strain evidence="1 2">441</strain>
    </source>
</reference>
<dbReference type="InterPro" id="IPR029006">
    <property type="entry name" value="ADF-H/Gelsolin-like_dom_sf"/>
</dbReference>
<dbReference type="SUPFAM" id="SSF82754">
    <property type="entry name" value="C-terminal, gelsolin-like domain of Sec23/24"/>
    <property type="match status" value="1"/>
</dbReference>
<reference evidence="2" key="2">
    <citation type="submission" date="2015-01" db="EMBL/GenBank/DDBJ databases">
        <title>Evolutionary Origins and Diversification of the Mycorrhizal Mutualists.</title>
        <authorList>
            <consortium name="DOE Joint Genome Institute"/>
            <consortium name="Mycorrhizal Genomics Consortium"/>
            <person name="Kohler A."/>
            <person name="Kuo A."/>
            <person name="Nagy L.G."/>
            <person name="Floudas D."/>
            <person name="Copeland A."/>
            <person name="Barry K.W."/>
            <person name="Cichocki N."/>
            <person name="Veneault-Fourrey C."/>
            <person name="LaButti K."/>
            <person name="Lindquist E.A."/>
            <person name="Lipzen A."/>
            <person name="Lundell T."/>
            <person name="Morin E."/>
            <person name="Murat C."/>
            <person name="Riley R."/>
            <person name="Ohm R."/>
            <person name="Sun H."/>
            <person name="Tunlid A."/>
            <person name="Henrissat B."/>
            <person name="Grigoriev I.V."/>
            <person name="Hibbett D.S."/>
            <person name="Martin F."/>
        </authorList>
    </citation>
    <scope>NUCLEOTIDE SEQUENCE [LARGE SCALE GENOMIC DNA]</scope>
    <source>
        <strain evidence="2">441</strain>
    </source>
</reference>
<name>A0A0C9YQK1_9AGAM</name>
<dbReference type="STRING" id="765257.A0A0C9YQK1"/>
<organism evidence="1 2">
    <name type="scientific">Pisolithus microcarpus 441</name>
    <dbReference type="NCBI Taxonomy" id="765257"/>
    <lineage>
        <taxon>Eukaryota</taxon>
        <taxon>Fungi</taxon>
        <taxon>Dikarya</taxon>
        <taxon>Basidiomycota</taxon>
        <taxon>Agaricomycotina</taxon>
        <taxon>Agaricomycetes</taxon>
        <taxon>Agaricomycetidae</taxon>
        <taxon>Boletales</taxon>
        <taxon>Sclerodermatineae</taxon>
        <taxon>Pisolithaceae</taxon>
        <taxon>Pisolithus</taxon>
    </lineage>
</organism>
<evidence type="ECO:0000313" key="2">
    <source>
        <dbReference type="Proteomes" id="UP000054018"/>
    </source>
</evidence>
<proteinExistence type="predicted"/>
<dbReference type="AlphaFoldDB" id="A0A0C9YQK1"/>
<protein>
    <recommendedName>
        <fullName evidence="3">Protein transport protein SEC23</fullName>
    </recommendedName>
</protein>
<dbReference type="Proteomes" id="UP000054018">
    <property type="component" value="Unassembled WGS sequence"/>
</dbReference>
<dbReference type="Gene3D" id="3.40.20.10">
    <property type="entry name" value="Severin"/>
    <property type="match status" value="1"/>
</dbReference>
<evidence type="ECO:0008006" key="3">
    <source>
        <dbReference type="Google" id="ProtNLM"/>
    </source>
</evidence>
<gene>
    <name evidence="1" type="ORF">PISMIDRAFT_686725</name>
</gene>
<dbReference type="HOGENOM" id="CLU_1806961_0_0_1"/>